<protein>
    <submittedName>
        <fullName evidence="2">Uncharacterized protein</fullName>
    </submittedName>
</protein>
<feature type="region of interest" description="Disordered" evidence="1">
    <location>
        <begin position="66"/>
        <end position="89"/>
    </location>
</feature>
<dbReference type="AlphaFoldDB" id="A0A7Y2E6V2"/>
<name>A0A7Y2E6V2_UNCEI</name>
<feature type="compositionally biased region" description="Pro residues" evidence="1">
    <location>
        <begin position="1"/>
        <end position="13"/>
    </location>
</feature>
<gene>
    <name evidence="2" type="ORF">HKN21_05970</name>
</gene>
<feature type="region of interest" description="Disordered" evidence="1">
    <location>
        <begin position="1"/>
        <end position="43"/>
    </location>
</feature>
<evidence type="ECO:0000313" key="2">
    <source>
        <dbReference type="EMBL" id="NNF06286.1"/>
    </source>
</evidence>
<dbReference type="EMBL" id="JABDJR010000223">
    <property type="protein sequence ID" value="NNF06286.1"/>
    <property type="molecule type" value="Genomic_DNA"/>
</dbReference>
<accession>A0A7Y2E6V2</accession>
<evidence type="ECO:0000313" key="3">
    <source>
        <dbReference type="Proteomes" id="UP000547674"/>
    </source>
</evidence>
<organism evidence="2 3">
    <name type="scientific">Eiseniibacteriota bacterium</name>
    <dbReference type="NCBI Taxonomy" id="2212470"/>
    <lineage>
        <taxon>Bacteria</taxon>
        <taxon>Candidatus Eiseniibacteriota</taxon>
    </lineage>
</organism>
<evidence type="ECO:0000256" key="1">
    <source>
        <dbReference type="SAM" id="MobiDB-lite"/>
    </source>
</evidence>
<sequence>MQPIRPSSPPEIKPPQVADGSPETGKSEGSEASTNTEPKAAASLWEQLSGKEQKLVQELQEMGALTYGADGKTTPPPTMPTGGRVDIKG</sequence>
<reference evidence="2 3" key="1">
    <citation type="submission" date="2020-03" db="EMBL/GenBank/DDBJ databases">
        <title>Metabolic flexibility allows generalist bacteria to become dominant in a frequently disturbed ecosystem.</title>
        <authorList>
            <person name="Chen Y.-J."/>
            <person name="Leung P.M."/>
            <person name="Bay S.K."/>
            <person name="Hugenholtz P."/>
            <person name="Kessler A.J."/>
            <person name="Shelley G."/>
            <person name="Waite D.W."/>
            <person name="Cook P.L."/>
            <person name="Greening C."/>
        </authorList>
    </citation>
    <scope>NUCLEOTIDE SEQUENCE [LARGE SCALE GENOMIC DNA]</scope>
    <source>
        <strain evidence="2">SS_bin_28</strain>
    </source>
</reference>
<comment type="caution">
    <text evidence="2">The sequence shown here is derived from an EMBL/GenBank/DDBJ whole genome shotgun (WGS) entry which is preliminary data.</text>
</comment>
<proteinExistence type="predicted"/>
<dbReference type="Proteomes" id="UP000547674">
    <property type="component" value="Unassembled WGS sequence"/>
</dbReference>